<dbReference type="AlphaFoldDB" id="A0A8J5XE92"/>
<comment type="caution">
    <text evidence="2">The sequence shown here is derived from an EMBL/GenBank/DDBJ whole genome shotgun (WGS) entry which is preliminary data.</text>
</comment>
<dbReference type="Proteomes" id="UP000751190">
    <property type="component" value="Unassembled WGS sequence"/>
</dbReference>
<organism evidence="2 3">
    <name type="scientific">Diacronema lutheri</name>
    <name type="common">Unicellular marine alga</name>
    <name type="synonym">Monochrysis lutheri</name>
    <dbReference type="NCBI Taxonomy" id="2081491"/>
    <lineage>
        <taxon>Eukaryota</taxon>
        <taxon>Haptista</taxon>
        <taxon>Haptophyta</taxon>
        <taxon>Pavlovophyceae</taxon>
        <taxon>Pavlovales</taxon>
        <taxon>Pavlovaceae</taxon>
        <taxon>Diacronema</taxon>
    </lineage>
</organism>
<dbReference type="EMBL" id="JAGTXO010000006">
    <property type="protein sequence ID" value="KAG8467126.1"/>
    <property type="molecule type" value="Genomic_DNA"/>
</dbReference>
<evidence type="ECO:0000313" key="2">
    <source>
        <dbReference type="EMBL" id="KAG8467126.1"/>
    </source>
</evidence>
<gene>
    <name evidence="2" type="ORF">KFE25_000442</name>
</gene>
<dbReference type="OrthoDB" id="202027at2759"/>
<evidence type="ECO:0000256" key="1">
    <source>
        <dbReference type="SAM" id="SignalP"/>
    </source>
</evidence>
<keyword evidence="3" id="KW-1185">Reference proteome</keyword>
<keyword evidence="1" id="KW-0732">Signal</keyword>
<protein>
    <submittedName>
        <fullName evidence="2">Uncharacterized protein</fullName>
    </submittedName>
</protein>
<feature type="signal peptide" evidence="1">
    <location>
        <begin position="1"/>
        <end position="26"/>
    </location>
</feature>
<sequence length="405" mass="40699">MLCAGPTAARRAALAALLLCAVPARAAPRGAALRARGGANTPALAAAGALGAAREALSRAPVQKCLELGTIAAFGALTRERLDGRALTDLLLRALVPALVLASLAATEASRDLARYCAAGGALVLWQFAAAHVAARALLGGGGGAARAAARRTASVQLGTMSPAVSSFAFIREFAGTERTGHAALADLPNKAYALLLLPLVLALRAEPAARVAMRARGAHARGALADPLNAAIVAGLALAACGVRLEGLSFVGAAVRSLASAQAPVLFLLVGVRWHVAGARRPLVLALLLARHGLVALGAAAFFRVARVRDESARLAAVLLSQAASSLIALGHIDRAARAGLGYDAELAFEIVALSFPLSIALNAAACVGGARYVANLPAVGGGLLAASAAVHAASRRRINALLL</sequence>
<feature type="chain" id="PRO_5035151100" evidence="1">
    <location>
        <begin position="27"/>
        <end position="405"/>
    </location>
</feature>
<proteinExistence type="predicted"/>
<evidence type="ECO:0000313" key="3">
    <source>
        <dbReference type="Proteomes" id="UP000751190"/>
    </source>
</evidence>
<accession>A0A8J5XE92</accession>
<reference evidence="2" key="1">
    <citation type="submission" date="2021-05" db="EMBL/GenBank/DDBJ databases">
        <title>The genome of the haptophyte Pavlova lutheri (Diacronema luteri, Pavlovales) - a model for lipid biosynthesis in eukaryotic algae.</title>
        <authorList>
            <person name="Hulatt C.J."/>
            <person name="Posewitz M.C."/>
        </authorList>
    </citation>
    <scope>NUCLEOTIDE SEQUENCE</scope>
    <source>
        <strain evidence="2">NIVA-4/92</strain>
    </source>
</reference>
<name>A0A8J5XE92_DIALT</name>